<dbReference type="InterPro" id="IPR034035">
    <property type="entry name" value="Astacin-like_dom"/>
</dbReference>
<dbReference type="PROSITE" id="PS51864">
    <property type="entry name" value="ASTACIN"/>
    <property type="match status" value="1"/>
</dbReference>
<feature type="signal peptide" evidence="2">
    <location>
        <begin position="1"/>
        <end position="21"/>
    </location>
</feature>
<protein>
    <recommendedName>
        <fullName evidence="2">Metalloendopeptidase</fullName>
        <ecNumber evidence="2">3.4.24.-</ecNumber>
    </recommendedName>
</protein>
<dbReference type="SMART" id="SM00235">
    <property type="entry name" value="ZnMc"/>
    <property type="match status" value="1"/>
</dbReference>
<comment type="caution">
    <text evidence="1">Lacks conserved residue(s) required for the propagation of feature annotation.</text>
</comment>
<sequence length="237" mass="27880">MCGYFTMQFTILILFFIDASEYDIKKILLVSGLSAKSIEGRQNIWELGNELEGDILSDENVHRRNLLADEKYRWPNYTVPLEFDAVYDIEQRQWVMESLKDITKISCVKFRLRVNDDEDYVFITHQRPGCNSYTGRIGGRQILNLKPSKPGRGCFQKYVIVHEFLHVLGFLHQQSVHNRDDYVLIHYENIKLGKERNFKKYEPSNDTNLDEVYDYRSIMHYSSFAKSVNGEKTIEAK</sequence>
<dbReference type="EMBL" id="VTPC01002326">
    <property type="protein sequence ID" value="KAF2900236.1"/>
    <property type="molecule type" value="Genomic_DNA"/>
</dbReference>
<feature type="active site" evidence="1">
    <location>
        <position position="163"/>
    </location>
</feature>
<accession>A0A8K0DA73</accession>
<keyword evidence="1 2" id="KW-0479">Metal-binding</keyword>
<dbReference type="GO" id="GO:0004222">
    <property type="term" value="F:metalloendopeptidase activity"/>
    <property type="evidence" value="ECO:0007669"/>
    <property type="project" value="UniProtKB-UniRule"/>
</dbReference>
<keyword evidence="1 2" id="KW-0482">Metalloprotease</keyword>
<comment type="caution">
    <text evidence="4">The sequence shown here is derived from an EMBL/GenBank/DDBJ whole genome shotgun (WGS) entry which is preliminary data.</text>
</comment>
<dbReference type="PANTHER" id="PTHR10127:SF814">
    <property type="entry name" value="MEPRIN A SUBUNIT BETA"/>
    <property type="match status" value="1"/>
</dbReference>
<feature type="binding site" evidence="1">
    <location>
        <position position="162"/>
    </location>
    <ligand>
        <name>Zn(2+)</name>
        <dbReference type="ChEBI" id="CHEBI:29105"/>
        <note>catalytic</note>
    </ligand>
</feature>
<evidence type="ECO:0000256" key="2">
    <source>
        <dbReference type="RuleBase" id="RU361183"/>
    </source>
</evidence>
<comment type="cofactor">
    <cofactor evidence="1 2">
        <name>Zn(2+)</name>
        <dbReference type="ChEBI" id="CHEBI:29105"/>
    </cofactor>
    <text evidence="1 2">Binds 1 zinc ion per subunit.</text>
</comment>
<dbReference type="AlphaFoldDB" id="A0A8K0DA73"/>
<dbReference type="Proteomes" id="UP000801492">
    <property type="component" value="Unassembled WGS sequence"/>
</dbReference>
<proteinExistence type="predicted"/>
<dbReference type="SUPFAM" id="SSF55486">
    <property type="entry name" value="Metalloproteases ('zincins'), catalytic domain"/>
    <property type="match status" value="1"/>
</dbReference>
<dbReference type="InterPro" id="IPR024079">
    <property type="entry name" value="MetalloPept_cat_dom_sf"/>
</dbReference>
<keyword evidence="1 2" id="KW-0862">Zinc</keyword>
<dbReference type="GO" id="GO:0008270">
    <property type="term" value="F:zinc ion binding"/>
    <property type="evidence" value="ECO:0007669"/>
    <property type="project" value="UniProtKB-UniRule"/>
</dbReference>
<feature type="domain" description="Peptidase M12A" evidence="3">
    <location>
        <begin position="65"/>
        <end position="237"/>
    </location>
</feature>
<dbReference type="InterPro" id="IPR006026">
    <property type="entry name" value="Peptidase_Metallo"/>
</dbReference>
<dbReference type="EC" id="3.4.24.-" evidence="2"/>
<keyword evidence="1 2" id="KW-0645">Protease</keyword>
<dbReference type="GO" id="GO:0006508">
    <property type="term" value="P:proteolysis"/>
    <property type="evidence" value="ECO:0007669"/>
    <property type="project" value="UniProtKB-KW"/>
</dbReference>
<keyword evidence="5" id="KW-1185">Reference proteome</keyword>
<keyword evidence="1 2" id="KW-0378">Hydrolase</keyword>
<dbReference type="Pfam" id="PF01400">
    <property type="entry name" value="Astacin"/>
    <property type="match status" value="1"/>
</dbReference>
<dbReference type="InterPro" id="IPR001506">
    <property type="entry name" value="Peptidase_M12A"/>
</dbReference>
<gene>
    <name evidence="4" type="ORF">ILUMI_05945</name>
</gene>
<dbReference type="CDD" id="cd04280">
    <property type="entry name" value="ZnMc_astacin_like"/>
    <property type="match status" value="1"/>
</dbReference>
<feature type="chain" id="PRO_5035488929" description="Metalloendopeptidase" evidence="2">
    <location>
        <begin position="22"/>
        <end position="237"/>
    </location>
</feature>
<evidence type="ECO:0000313" key="5">
    <source>
        <dbReference type="Proteomes" id="UP000801492"/>
    </source>
</evidence>
<organism evidence="4 5">
    <name type="scientific">Ignelater luminosus</name>
    <name type="common">Cucubano</name>
    <name type="synonym">Pyrophorus luminosus</name>
    <dbReference type="NCBI Taxonomy" id="2038154"/>
    <lineage>
        <taxon>Eukaryota</taxon>
        <taxon>Metazoa</taxon>
        <taxon>Ecdysozoa</taxon>
        <taxon>Arthropoda</taxon>
        <taxon>Hexapoda</taxon>
        <taxon>Insecta</taxon>
        <taxon>Pterygota</taxon>
        <taxon>Neoptera</taxon>
        <taxon>Endopterygota</taxon>
        <taxon>Coleoptera</taxon>
        <taxon>Polyphaga</taxon>
        <taxon>Elateriformia</taxon>
        <taxon>Elateroidea</taxon>
        <taxon>Elateridae</taxon>
        <taxon>Agrypninae</taxon>
        <taxon>Pyrophorini</taxon>
        <taxon>Ignelater</taxon>
    </lineage>
</organism>
<dbReference type="PANTHER" id="PTHR10127">
    <property type="entry name" value="DISCOIDIN, CUB, EGF, LAMININ , AND ZINC METALLOPROTEASE DOMAIN CONTAINING"/>
    <property type="match status" value="1"/>
</dbReference>
<feature type="binding site" evidence="1">
    <location>
        <position position="166"/>
    </location>
    <ligand>
        <name>Zn(2+)</name>
        <dbReference type="ChEBI" id="CHEBI:29105"/>
        <note>catalytic</note>
    </ligand>
</feature>
<evidence type="ECO:0000259" key="3">
    <source>
        <dbReference type="PROSITE" id="PS51864"/>
    </source>
</evidence>
<dbReference type="PRINTS" id="PR00480">
    <property type="entry name" value="ASTACIN"/>
</dbReference>
<evidence type="ECO:0000256" key="1">
    <source>
        <dbReference type="PROSITE-ProRule" id="PRU01211"/>
    </source>
</evidence>
<dbReference type="OrthoDB" id="291007at2759"/>
<evidence type="ECO:0000313" key="4">
    <source>
        <dbReference type="EMBL" id="KAF2900236.1"/>
    </source>
</evidence>
<dbReference type="Gene3D" id="3.40.390.10">
    <property type="entry name" value="Collagenase (Catalytic Domain)"/>
    <property type="match status" value="1"/>
</dbReference>
<keyword evidence="2" id="KW-0732">Signal</keyword>
<feature type="binding site" evidence="1">
    <location>
        <position position="172"/>
    </location>
    <ligand>
        <name>Zn(2+)</name>
        <dbReference type="ChEBI" id="CHEBI:29105"/>
        <note>catalytic</note>
    </ligand>
</feature>
<feature type="non-terminal residue" evidence="4">
    <location>
        <position position="1"/>
    </location>
</feature>
<reference evidence="4" key="1">
    <citation type="submission" date="2019-08" db="EMBL/GenBank/DDBJ databases">
        <title>The genome of the North American firefly Photinus pyralis.</title>
        <authorList>
            <consortium name="Photinus pyralis genome working group"/>
            <person name="Fallon T.R."/>
            <person name="Sander Lower S.E."/>
            <person name="Weng J.-K."/>
        </authorList>
    </citation>
    <scope>NUCLEOTIDE SEQUENCE</scope>
    <source>
        <strain evidence="4">TRF0915ILg1</strain>
        <tissue evidence="4">Whole body</tissue>
    </source>
</reference>
<name>A0A8K0DA73_IGNLU</name>